<reference evidence="2" key="1">
    <citation type="submission" date="2023-11" db="EMBL/GenBank/DDBJ databases">
        <title>Genome assemblies of two species of porcelain crab, Petrolisthes cinctipes and Petrolisthes manimaculis (Anomura: Porcellanidae).</title>
        <authorList>
            <person name="Angst P."/>
        </authorList>
    </citation>
    <scope>NUCLEOTIDE SEQUENCE</scope>
    <source>
        <strain evidence="2">PB745_02</strain>
        <tissue evidence="2">Gill</tissue>
    </source>
</reference>
<dbReference type="AlphaFoldDB" id="A0AAE1U6R1"/>
<comment type="caution">
    <text evidence="2">The sequence shown here is derived from an EMBL/GenBank/DDBJ whole genome shotgun (WGS) entry which is preliminary data.</text>
</comment>
<keyword evidence="3" id="KW-1185">Reference proteome</keyword>
<dbReference type="Proteomes" id="UP001292094">
    <property type="component" value="Unassembled WGS sequence"/>
</dbReference>
<gene>
    <name evidence="2" type="ORF">Pmani_016366</name>
</gene>
<evidence type="ECO:0000313" key="3">
    <source>
        <dbReference type="Proteomes" id="UP001292094"/>
    </source>
</evidence>
<organism evidence="2 3">
    <name type="scientific">Petrolisthes manimaculis</name>
    <dbReference type="NCBI Taxonomy" id="1843537"/>
    <lineage>
        <taxon>Eukaryota</taxon>
        <taxon>Metazoa</taxon>
        <taxon>Ecdysozoa</taxon>
        <taxon>Arthropoda</taxon>
        <taxon>Crustacea</taxon>
        <taxon>Multicrustacea</taxon>
        <taxon>Malacostraca</taxon>
        <taxon>Eumalacostraca</taxon>
        <taxon>Eucarida</taxon>
        <taxon>Decapoda</taxon>
        <taxon>Pleocyemata</taxon>
        <taxon>Anomura</taxon>
        <taxon>Galatheoidea</taxon>
        <taxon>Porcellanidae</taxon>
        <taxon>Petrolisthes</taxon>
    </lineage>
</organism>
<name>A0AAE1U6R1_9EUCA</name>
<evidence type="ECO:0000313" key="2">
    <source>
        <dbReference type="EMBL" id="KAK4312152.1"/>
    </source>
</evidence>
<accession>A0AAE1U6R1</accession>
<protein>
    <submittedName>
        <fullName evidence="2">Uncharacterized protein</fullName>
    </submittedName>
</protein>
<sequence length="82" mass="9051">MQRFGVMLVQKVKERSSRRASQKQVQARSRGRRRTKCVRFEGRKPSQVDGIILASVVVAGGRTLSAAGAVFTVAKISFFVVL</sequence>
<feature type="region of interest" description="Disordered" evidence="1">
    <location>
        <begin position="13"/>
        <end position="35"/>
    </location>
</feature>
<evidence type="ECO:0000256" key="1">
    <source>
        <dbReference type="SAM" id="MobiDB-lite"/>
    </source>
</evidence>
<dbReference type="EMBL" id="JAWZYT010001438">
    <property type="protein sequence ID" value="KAK4312152.1"/>
    <property type="molecule type" value="Genomic_DNA"/>
</dbReference>
<proteinExistence type="predicted"/>